<feature type="zinc finger region" description="UBR-type" evidence="9">
    <location>
        <begin position="47"/>
        <end position="118"/>
    </location>
</feature>
<dbReference type="AlphaFoldDB" id="A0A7R9MAS7"/>
<feature type="domain" description="UBR-type" evidence="11">
    <location>
        <begin position="47"/>
        <end position="118"/>
    </location>
</feature>
<dbReference type="PANTHER" id="PTHR21497:SF24">
    <property type="entry name" value="E3 UBIQUITIN-PROTEIN LIGASE UBR1"/>
    <property type="match status" value="1"/>
</dbReference>
<accession>A0A7R9MAS7</accession>
<evidence type="ECO:0000256" key="2">
    <source>
        <dbReference type="ARBA" id="ARBA00004906"/>
    </source>
</evidence>
<dbReference type="GO" id="GO:0008270">
    <property type="term" value="F:zinc ion binding"/>
    <property type="evidence" value="ECO:0007669"/>
    <property type="project" value="UniProtKB-UniRule"/>
</dbReference>
<dbReference type="Proteomes" id="UP000728032">
    <property type="component" value="Unassembled WGS sequence"/>
</dbReference>
<dbReference type="EMBL" id="CAJPVJ010010814">
    <property type="protein sequence ID" value="CAG2173430.1"/>
    <property type="molecule type" value="Genomic_DNA"/>
</dbReference>
<comment type="similarity">
    <text evidence="8 10">Belongs to the E3 ubiquitin-protein ligase UBR1-like family.</text>
</comment>
<evidence type="ECO:0000256" key="9">
    <source>
        <dbReference type="PROSITE-ProRule" id="PRU00508"/>
    </source>
</evidence>
<dbReference type="PANTHER" id="PTHR21497">
    <property type="entry name" value="UBIQUITIN LIGASE E3 ALPHA-RELATED"/>
    <property type="match status" value="1"/>
</dbReference>
<keyword evidence="4 10" id="KW-0479">Metal-binding</keyword>
<dbReference type="GO" id="GO:0071596">
    <property type="term" value="P:ubiquitin-dependent protein catabolic process via the N-end rule pathway"/>
    <property type="evidence" value="ECO:0007669"/>
    <property type="project" value="UniProtKB-UniRule"/>
</dbReference>
<reference evidence="12" key="1">
    <citation type="submission" date="2020-11" db="EMBL/GenBank/DDBJ databases">
        <authorList>
            <person name="Tran Van P."/>
        </authorList>
    </citation>
    <scope>NUCLEOTIDE SEQUENCE</scope>
</reference>
<evidence type="ECO:0000256" key="6">
    <source>
        <dbReference type="ARBA" id="ARBA00022786"/>
    </source>
</evidence>
<evidence type="ECO:0000256" key="3">
    <source>
        <dbReference type="ARBA" id="ARBA00022679"/>
    </source>
</evidence>
<dbReference type="EC" id="2.3.2.27" evidence="10"/>
<keyword evidence="7 10" id="KW-0862">Zinc</keyword>
<dbReference type="GO" id="GO:0000151">
    <property type="term" value="C:ubiquitin ligase complex"/>
    <property type="evidence" value="ECO:0007669"/>
    <property type="project" value="TreeGrafter"/>
</dbReference>
<evidence type="ECO:0000313" key="12">
    <source>
        <dbReference type="EMBL" id="CAD7656243.1"/>
    </source>
</evidence>
<evidence type="ECO:0000313" key="13">
    <source>
        <dbReference type="Proteomes" id="UP000728032"/>
    </source>
</evidence>
<evidence type="ECO:0000256" key="10">
    <source>
        <dbReference type="RuleBase" id="RU366018"/>
    </source>
</evidence>
<dbReference type="FunFam" id="2.10.110.30:FF:000002">
    <property type="entry name" value="Putative e3 ubiquitin-protein ligase ubr3"/>
    <property type="match status" value="1"/>
</dbReference>
<evidence type="ECO:0000256" key="8">
    <source>
        <dbReference type="ARBA" id="ARBA00046341"/>
    </source>
</evidence>
<evidence type="ECO:0000256" key="7">
    <source>
        <dbReference type="ARBA" id="ARBA00022833"/>
    </source>
</evidence>
<name>A0A7R9MAS7_9ACAR</name>
<comment type="pathway">
    <text evidence="2 10">Protein modification; protein ubiquitination.</text>
</comment>
<organism evidence="12">
    <name type="scientific">Oppiella nova</name>
    <dbReference type="NCBI Taxonomy" id="334625"/>
    <lineage>
        <taxon>Eukaryota</taxon>
        <taxon>Metazoa</taxon>
        <taxon>Ecdysozoa</taxon>
        <taxon>Arthropoda</taxon>
        <taxon>Chelicerata</taxon>
        <taxon>Arachnida</taxon>
        <taxon>Acari</taxon>
        <taxon>Acariformes</taxon>
        <taxon>Sarcoptiformes</taxon>
        <taxon>Oribatida</taxon>
        <taxon>Brachypylina</taxon>
        <taxon>Oppioidea</taxon>
        <taxon>Oppiidae</taxon>
        <taxon>Oppiella</taxon>
    </lineage>
</organism>
<dbReference type="Gene3D" id="2.10.110.30">
    <property type="match status" value="1"/>
</dbReference>
<comment type="function">
    <text evidence="10">Ubiquitin ligase protein which is a component of the N-end rule pathway. Recognizes and binds to proteins bearing specific N-terminal residues that are destabilizing according to the N-end rule, leading to their ubiquitination and subsequent degradation.</text>
</comment>
<proteinExistence type="inferred from homology"/>
<dbReference type="GO" id="GO:0016567">
    <property type="term" value="P:protein ubiquitination"/>
    <property type="evidence" value="ECO:0007669"/>
    <property type="project" value="UniProtKB-UniRule"/>
</dbReference>
<keyword evidence="13" id="KW-1185">Reference proteome</keyword>
<dbReference type="InterPro" id="IPR039164">
    <property type="entry name" value="UBR1-like"/>
</dbReference>
<keyword evidence="6 10" id="KW-0833">Ubl conjugation pathway</keyword>
<feature type="non-terminal residue" evidence="12">
    <location>
        <position position="1"/>
    </location>
</feature>
<dbReference type="InterPro" id="IPR003126">
    <property type="entry name" value="Znf_UBR"/>
</dbReference>
<dbReference type="GO" id="GO:0061630">
    <property type="term" value="F:ubiquitin protein ligase activity"/>
    <property type="evidence" value="ECO:0007669"/>
    <property type="project" value="UniProtKB-UniRule"/>
</dbReference>
<evidence type="ECO:0000256" key="4">
    <source>
        <dbReference type="ARBA" id="ARBA00022723"/>
    </source>
</evidence>
<dbReference type="PROSITE" id="PS51157">
    <property type="entry name" value="ZF_UBR"/>
    <property type="match status" value="1"/>
</dbReference>
<dbReference type="Pfam" id="PF02207">
    <property type="entry name" value="zf-UBR"/>
    <property type="match status" value="1"/>
</dbReference>
<dbReference type="OrthoDB" id="26387at2759"/>
<evidence type="ECO:0000256" key="5">
    <source>
        <dbReference type="ARBA" id="ARBA00022771"/>
    </source>
</evidence>
<evidence type="ECO:0000256" key="1">
    <source>
        <dbReference type="ARBA" id="ARBA00000900"/>
    </source>
</evidence>
<keyword evidence="5 10" id="KW-0863">Zinc-finger</keyword>
<gene>
    <name evidence="12" type="ORF">ONB1V03_LOCUS12883</name>
</gene>
<dbReference type="EMBL" id="OC925639">
    <property type="protein sequence ID" value="CAD7656243.1"/>
    <property type="molecule type" value="Genomic_DNA"/>
</dbReference>
<protein>
    <recommendedName>
        <fullName evidence="10">E3 ubiquitin-protein ligase</fullName>
        <ecNumber evidence="10">2.3.2.27</ecNumber>
    </recommendedName>
</protein>
<dbReference type="GO" id="GO:0005737">
    <property type="term" value="C:cytoplasm"/>
    <property type="evidence" value="ECO:0007669"/>
    <property type="project" value="TreeGrafter"/>
</dbReference>
<keyword evidence="3 10" id="KW-0808">Transferase</keyword>
<evidence type="ECO:0000259" key="11">
    <source>
        <dbReference type="PROSITE" id="PS51157"/>
    </source>
</evidence>
<sequence length="126" mass="14182">MEIGMHSMCAVFLPNDKQYLIVKVIDIIPVVYRISQINVIMENEETKRCEKLWKDNDWGFHCHDCSLNVLCIICGDCFEKSKHLGHEVETIVCESGVWCDCGNVSAMKSTGFCAKHTVQHSSGSGK</sequence>
<dbReference type="UniPathway" id="UPA00143"/>
<comment type="catalytic activity">
    <reaction evidence="1 10">
        <text>S-ubiquitinyl-[E2 ubiquitin-conjugating enzyme]-L-cysteine + [acceptor protein]-L-lysine = [E2 ubiquitin-conjugating enzyme]-L-cysteine + N(6)-ubiquitinyl-[acceptor protein]-L-lysine.</text>
        <dbReference type="EC" id="2.3.2.27"/>
    </reaction>
</comment>
<dbReference type="SMART" id="SM00396">
    <property type="entry name" value="ZnF_UBR1"/>
    <property type="match status" value="1"/>
</dbReference>